<dbReference type="AlphaFoldDB" id="A0A915K4R3"/>
<dbReference type="Proteomes" id="UP000887565">
    <property type="component" value="Unplaced"/>
</dbReference>
<protein>
    <submittedName>
        <fullName evidence="2">Uncharacterized protein</fullName>
    </submittedName>
</protein>
<reference evidence="2" key="1">
    <citation type="submission" date="2022-11" db="UniProtKB">
        <authorList>
            <consortium name="WormBaseParasite"/>
        </authorList>
    </citation>
    <scope>IDENTIFICATION</scope>
</reference>
<dbReference type="WBParaSite" id="nRc.2.0.1.t33750-RA">
    <property type="protein sequence ID" value="nRc.2.0.1.t33750-RA"/>
    <property type="gene ID" value="nRc.2.0.1.g33750"/>
</dbReference>
<accession>A0A915K4R3</accession>
<name>A0A915K4R3_ROMCU</name>
<evidence type="ECO:0000313" key="2">
    <source>
        <dbReference type="WBParaSite" id="nRc.2.0.1.t33750-RA"/>
    </source>
</evidence>
<evidence type="ECO:0000313" key="1">
    <source>
        <dbReference type="Proteomes" id="UP000887565"/>
    </source>
</evidence>
<keyword evidence="1" id="KW-1185">Reference proteome</keyword>
<organism evidence="1 2">
    <name type="scientific">Romanomermis culicivorax</name>
    <name type="common">Nematode worm</name>
    <dbReference type="NCBI Taxonomy" id="13658"/>
    <lineage>
        <taxon>Eukaryota</taxon>
        <taxon>Metazoa</taxon>
        <taxon>Ecdysozoa</taxon>
        <taxon>Nematoda</taxon>
        <taxon>Enoplea</taxon>
        <taxon>Dorylaimia</taxon>
        <taxon>Mermithida</taxon>
        <taxon>Mermithoidea</taxon>
        <taxon>Mermithidae</taxon>
        <taxon>Romanomermis</taxon>
    </lineage>
</organism>
<sequence>MFCYPEHARRANFLCSGFRSPSKYLCAEHAWRGACSTLCSPNIFEHAGRACSPSNEQKYEPGLRNVSMYTQKLHMLQCDLGRTGYSYITLFAMGYPTLYKRSRSVRCGHFGAGQFDASHFGACHYIISYAKTK</sequence>
<proteinExistence type="predicted"/>